<feature type="compositionally biased region" description="Basic and acidic residues" evidence="13">
    <location>
        <begin position="337"/>
        <end position="399"/>
    </location>
</feature>
<name>A0A9E7BYU3_9ACTN</name>
<keyword evidence="10" id="KW-0921">Nickel transport</keyword>
<reference evidence="16" key="1">
    <citation type="journal article" date="2022" name="Int. J. Syst. Evol. Microbiol.">
        <title>Pseudomonas aegrilactucae sp. nov. and Pseudomonas morbosilactucae sp. nov., pathogens causing bacterial rot of lettuce in Japan.</title>
        <authorList>
            <person name="Sawada H."/>
            <person name="Fujikawa T."/>
            <person name="Satou M."/>
        </authorList>
    </citation>
    <scope>NUCLEOTIDE SEQUENCE</scope>
    <source>
        <strain evidence="16">0166_1</strain>
    </source>
</reference>
<dbReference type="GO" id="GO:0006824">
    <property type="term" value="P:cobalt ion transport"/>
    <property type="evidence" value="ECO:0007669"/>
    <property type="project" value="UniProtKB-KW"/>
</dbReference>
<feature type="chain" id="PRO_5039419071" description="Nickel/cobalt efflux system" evidence="15">
    <location>
        <begin position="26"/>
        <end position="504"/>
    </location>
</feature>
<evidence type="ECO:0000256" key="14">
    <source>
        <dbReference type="SAM" id="Phobius"/>
    </source>
</evidence>
<feature type="transmembrane region" description="Helical" evidence="14">
    <location>
        <begin position="269"/>
        <end position="297"/>
    </location>
</feature>
<evidence type="ECO:0000256" key="6">
    <source>
        <dbReference type="ARBA" id="ARBA00022596"/>
    </source>
</evidence>
<evidence type="ECO:0000256" key="12">
    <source>
        <dbReference type="ARBA" id="ARBA00023285"/>
    </source>
</evidence>
<evidence type="ECO:0000313" key="17">
    <source>
        <dbReference type="Proteomes" id="UP001162834"/>
    </source>
</evidence>
<evidence type="ECO:0000256" key="3">
    <source>
        <dbReference type="ARBA" id="ARBA00022426"/>
    </source>
</evidence>
<feature type="signal peptide" evidence="15">
    <location>
        <begin position="1"/>
        <end position="25"/>
    </location>
</feature>
<dbReference type="InterPro" id="IPR051224">
    <property type="entry name" value="NiCoT_RcnA"/>
</dbReference>
<keyword evidence="12" id="KW-0170">Cobalt</keyword>
<sequence length="504" mass="52063">MKRLLLGIAVAAVLASLVSAPGASAHPLGNFSVNHLVQVSVSSEQVGARYILDQAEIPTFQERGLADSAVLARKLGEVRRGLVVRVDGRPVALHVTRTPRLTHPRGQGALPTTRLEVALTAPARGAHAVAVHDGTFPGRVGWKAVVAAPGAGTAVRSSVPTADPTGGLRRYPTDLLTSPSDVRTATLAVAPGAGTVQAPGGPPVSTTTTNTSGDGFAGVFERALDGRGAIVVLLLAAFAWGAIHALSPGHGKGMVAAYLVGTRGTARHAVALGATVTITHTAGVFALGLVTLALSAYVLPEDLYPWLNLVSGVLVLGVGAAVLRSRVRWARARRARHDHDHRHAHDHAHDHRDAHDHAHGHRDAHDRDHDHRDAHDHAHDHPHAHDHDHGGHTHTHAPPERITSRSLIALGASAGLIPCPSALVVLLAAVAQHRLALGVLLIVVFSLGLAATLVGLGLAVVGVRSAGARLPVPSGAVAVLPALSTLLIVGLGLVLTVRAVHGVL</sequence>
<feature type="region of interest" description="Disordered" evidence="13">
    <location>
        <begin position="154"/>
        <end position="174"/>
    </location>
</feature>
<comment type="function">
    <text evidence="1">Efflux system for nickel and cobalt.</text>
</comment>
<dbReference type="GO" id="GO:0046583">
    <property type="term" value="F:monoatomic cation efflux transmembrane transporter activity"/>
    <property type="evidence" value="ECO:0007669"/>
    <property type="project" value="TreeGrafter"/>
</dbReference>
<feature type="transmembrane region" description="Helical" evidence="14">
    <location>
        <begin position="303"/>
        <end position="323"/>
    </location>
</feature>
<dbReference type="AlphaFoldDB" id="A0A9E7BYU3"/>
<keyword evidence="15" id="KW-0732">Signal</keyword>
<evidence type="ECO:0000256" key="13">
    <source>
        <dbReference type="SAM" id="MobiDB-lite"/>
    </source>
</evidence>
<feature type="transmembrane region" description="Helical" evidence="14">
    <location>
        <begin position="228"/>
        <end position="248"/>
    </location>
</feature>
<dbReference type="GO" id="GO:0015099">
    <property type="term" value="F:nickel cation transmembrane transporter activity"/>
    <property type="evidence" value="ECO:0007669"/>
    <property type="project" value="InterPro"/>
</dbReference>
<evidence type="ECO:0000256" key="9">
    <source>
        <dbReference type="ARBA" id="ARBA00023065"/>
    </source>
</evidence>
<evidence type="ECO:0000256" key="11">
    <source>
        <dbReference type="ARBA" id="ARBA00023136"/>
    </source>
</evidence>
<gene>
    <name evidence="16" type="ORF">DSM104329_00939</name>
</gene>
<keyword evidence="5" id="KW-1003">Cell membrane</keyword>
<dbReference type="EMBL" id="CP087164">
    <property type="protein sequence ID" value="UGS34560.1"/>
    <property type="molecule type" value="Genomic_DNA"/>
</dbReference>
<keyword evidence="4" id="KW-0813">Transport</keyword>
<keyword evidence="8 14" id="KW-1133">Transmembrane helix</keyword>
<dbReference type="RefSeq" id="WP_259314227.1">
    <property type="nucleotide sequence ID" value="NZ_CP087164.1"/>
</dbReference>
<keyword evidence="6" id="KW-0533">Nickel</keyword>
<evidence type="ECO:0008006" key="18">
    <source>
        <dbReference type="Google" id="ProtNLM"/>
    </source>
</evidence>
<dbReference type="GO" id="GO:0032025">
    <property type="term" value="P:response to cobalt ion"/>
    <property type="evidence" value="ECO:0007669"/>
    <property type="project" value="TreeGrafter"/>
</dbReference>
<evidence type="ECO:0000256" key="5">
    <source>
        <dbReference type="ARBA" id="ARBA00022475"/>
    </source>
</evidence>
<feature type="region of interest" description="Disordered" evidence="13">
    <location>
        <begin position="336"/>
        <end position="399"/>
    </location>
</feature>
<keyword evidence="9" id="KW-0406">Ion transport</keyword>
<feature type="transmembrane region" description="Helical" evidence="14">
    <location>
        <begin position="475"/>
        <end position="497"/>
    </location>
</feature>
<keyword evidence="7 14" id="KW-0812">Transmembrane</keyword>
<dbReference type="GO" id="GO:0010045">
    <property type="term" value="P:response to nickel cation"/>
    <property type="evidence" value="ECO:0007669"/>
    <property type="project" value="TreeGrafter"/>
</dbReference>
<keyword evidence="17" id="KW-1185">Reference proteome</keyword>
<evidence type="ECO:0000256" key="15">
    <source>
        <dbReference type="SAM" id="SignalP"/>
    </source>
</evidence>
<dbReference type="PANTHER" id="PTHR40659">
    <property type="entry name" value="NICKEL/COBALT EFFLUX SYSTEM RCNA"/>
    <property type="match status" value="1"/>
</dbReference>
<comment type="subcellular location">
    <subcellularLocation>
        <location evidence="2">Cell membrane</location>
        <topology evidence="2">Multi-pass membrane protein</topology>
    </subcellularLocation>
</comment>
<dbReference type="KEGG" id="sbae:DSM104329_00939"/>
<keyword evidence="3" id="KW-0171">Cobalt transport</keyword>
<dbReference type="PANTHER" id="PTHR40659:SF1">
    <property type="entry name" value="NICKEL_COBALT EFFLUX SYSTEM RCNA"/>
    <property type="match status" value="1"/>
</dbReference>
<evidence type="ECO:0000256" key="10">
    <source>
        <dbReference type="ARBA" id="ARBA00023112"/>
    </source>
</evidence>
<feature type="transmembrane region" description="Helical" evidence="14">
    <location>
        <begin position="407"/>
        <end position="429"/>
    </location>
</feature>
<evidence type="ECO:0000256" key="8">
    <source>
        <dbReference type="ARBA" id="ARBA00022989"/>
    </source>
</evidence>
<evidence type="ECO:0000256" key="2">
    <source>
        <dbReference type="ARBA" id="ARBA00004651"/>
    </source>
</evidence>
<evidence type="ECO:0000256" key="1">
    <source>
        <dbReference type="ARBA" id="ARBA00002510"/>
    </source>
</evidence>
<accession>A0A9E7BYU3</accession>
<dbReference type="InterPro" id="IPR011541">
    <property type="entry name" value="Ni/Co_transpt_high_affinity"/>
</dbReference>
<feature type="transmembrane region" description="Helical" evidence="14">
    <location>
        <begin position="435"/>
        <end position="463"/>
    </location>
</feature>
<organism evidence="16 17">
    <name type="scientific">Capillimicrobium parvum</name>
    <dbReference type="NCBI Taxonomy" id="2884022"/>
    <lineage>
        <taxon>Bacteria</taxon>
        <taxon>Bacillati</taxon>
        <taxon>Actinomycetota</taxon>
        <taxon>Thermoleophilia</taxon>
        <taxon>Solirubrobacterales</taxon>
        <taxon>Capillimicrobiaceae</taxon>
        <taxon>Capillimicrobium</taxon>
    </lineage>
</organism>
<evidence type="ECO:0000256" key="7">
    <source>
        <dbReference type="ARBA" id="ARBA00022692"/>
    </source>
</evidence>
<evidence type="ECO:0000256" key="4">
    <source>
        <dbReference type="ARBA" id="ARBA00022448"/>
    </source>
</evidence>
<dbReference type="Pfam" id="PF03824">
    <property type="entry name" value="NicO"/>
    <property type="match status" value="1"/>
</dbReference>
<keyword evidence="11 14" id="KW-0472">Membrane</keyword>
<evidence type="ECO:0000313" key="16">
    <source>
        <dbReference type="EMBL" id="UGS34560.1"/>
    </source>
</evidence>
<proteinExistence type="predicted"/>
<protein>
    <recommendedName>
        <fullName evidence="18">Nickel/cobalt efflux system</fullName>
    </recommendedName>
</protein>
<dbReference type="GO" id="GO:0005886">
    <property type="term" value="C:plasma membrane"/>
    <property type="evidence" value="ECO:0007669"/>
    <property type="project" value="UniProtKB-SubCell"/>
</dbReference>
<dbReference type="Proteomes" id="UP001162834">
    <property type="component" value="Chromosome"/>
</dbReference>